<organism evidence="1 2">
    <name type="scientific">Candidatus Falkowbacteria bacterium CG10_big_fil_rev_8_21_14_0_10_39_11</name>
    <dbReference type="NCBI Taxonomy" id="1974565"/>
    <lineage>
        <taxon>Bacteria</taxon>
        <taxon>Candidatus Falkowiibacteriota</taxon>
    </lineage>
</organism>
<gene>
    <name evidence="1" type="ORF">COT97_02815</name>
</gene>
<name>A0A2H0V4Y5_9BACT</name>
<evidence type="ECO:0000313" key="2">
    <source>
        <dbReference type="Proteomes" id="UP000229901"/>
    </source>
</evidence>
<proteinExistence type="predicted"/>
<evidence type="ECO:0000313" key="1">
    <source>
        <dbReference type="EMBL" id="PIR94132.1"/>
    </source>
</evidence>
<dbReference type="Proteomes" id="UP000229901">
    <property type="component" value="Unassembled WGS sequence"/>
</dbReference>
<sequence length="72" mass="8204">MDVIPNNHKVVQVGSFNYRVYNKGIGIWCVVDVNEDSWHSNCGEAPEVFVARCLELGKILVPETFNQPQRKD</sequence>
<dbReference type="EMBL" id="PFAP01000017">
    <property type="protein sequence ID" value="PIR94132.1"/>
    <property type="molecule type" value="Genomic_DNA"/>
</dbReference>
<protein>
    <submittedName>
        <fullName evidence="1">Uncharacterized protein</fullName>
    </submittedName>
</protein>
<comment type="caution">
    <text evidence="1">The sequence shown here is derived from an EMBL/GenBank/DDBJ whole genome shotgun (WGS) entry which is preliminary data.</text>
</comment>
<dbReference type="AlphaFoldDB" id="A0A2H0V4Y5"/>
<reference evidence="2" key="1">
    <citation type="submission" date="2017-09" db="EMBL/GenBank/DDBJ databases">
        <title>Depth-based differentiation of microbial function through sediment-hosted aquifers and enrichment of novel symbionts in the deep terrestrial subsurface.</title>
        <authorList>
            <person name="Probst A.J."/>
            <person name="Ladd B."/>
            <person name="Jarett J.K."/>
            <person name="Geller-Mcgrath D.E."/>
            <person name="Sieber C.M.K."/>
            <person name="Emerson J.B."/>
            <person name="Anantharaman K."/>
            <person name="Thomas B.C."/>
            <person name="Malmstrom R."/>
            <person name="Stieglmeier M."/>
            <person name="Klingl A."/>
            <person name="Woyke T."/>
            <person name="Ryan C.M."/>
            <person name="Banfield J.F."/>
        </authorList>
    </citation>
    <scope>NUCLEOTIDE SEQUENCE [LARGE SCALE GENOMIC DNA]</scope>
</reference>
<accession>A0A2H0V4Y5</accession>